<dbReference type="AlphaFoldDB" id="A0A432ME02"/>
<dbReference type="PANTHER" id="PTHR33608">
    <property type="entry name" value="BLL2464 PROTEIN"/>
    <property type="match status" value="1"/>
</dbReference>
<evidence type="ECO:0000313" key="3">
    <source>
        <dbReference type="EMBL" id="RUL83378.1"/>
    </source>
</evidence>
<name>A0A432ME02_9BACT</name>
<dbReference type="PANTHER" id="PTHR33608:SF3">
    <property type="entry name" value="SLR2013 PROTEIN"/>
    <property type="match status" value="1"/>
</dbReference>
<protein>
    <submittedName>
        <fullName evidence="3">DUF58 domain-containing protein</fullName>
    </submittedName>
</protein>
<accession>A0A432ME02</accession>
<keyword evidence="1" id="KW-0472">Membrane</keyword>
<sequence>MIWPGRTLALLLLVPSLLSLVLLLPRTGPLWSGVFAVDGTIAVVALVDLAGLAGRTGLRATRSCGQTASIGEPHPVELTILNDSPRPRRLWVRDDVPDPFEAEPAEFLVRLPSRGVATLEYRMIPSRRGSFALRRIYALERSRWGLWQRSRRICCETGVRVYPDVRQIARYTLLARRDRLSVIGLRQSRRVGTDNEFERLRDYAEGDEPRRIDWRATARRRKVTVRDYQSSQSQRVVFLIDSGRMMAGDTGGGLSPLDHAFNAMLMLAHVALTRGDQVGLMVYADRVRAYVPPSGGPRRIDRLVHAVHNLFPVLAESRHDQAFVDLERRCRKRSLVVLMTNVFDEVGARQVLDHLGNIVGRHLPLGVFLRDLDLFALADSGLEPDPDAEDPLFAPAAAAAILNWRERVIASLRQRGVLCLDVAPDDLTAPLINRYLDIKARHLL</sequence>
<reference evidence="3 4" key="1">
    <citation type="submission" date="2018-12" db="EMBL/GenBank/DDBJ databases">
        <authorList>
            <person name="Toschakov S.V."/>
        </authorList>
    </citation>
    <scope>NUCLEOTIDE SEQUENCE [LARGE SCALE GENOMIC DNA]</scope>
    <source>
        <strain evidence="3 4">GM2012</strain>
    </source>
</reference>
<dbReference type="RefSeq" id="WP_126727662.1">
    <property type="nucleotide sequence ID" value="NZ_RYZH01000061.1"/>
</dbReference>
<keyword evidence="4" id="KW-1185">Reference proteome</keyword>
<dbReference type="InterPro" id="IPR002881">
    <property type="entry name" value="DUF58"/>
</dbReference>
<feature type="domain" description="DUF58" evidence="2">
    <location>
        <begin position="200"/>
        <end position="373"/>
    </location>
</feature>
<dbReference type="InterPro" id="IPR036465">
    <property type="entry name" value="vWFA_dom_sf"/>
</dbReference>
<gene>
    <name evidence="3" type="ORF">TsocGM_22255</name>
</gene>
<keyword evidence="1" id="KW-0812">Transmembrane</keyword>
<evidence type="ECO:0000256" key="1">
    <source>
        <dbReference type="SAM" id="Phobius"/>
    </source>
</evidence>
<evidence type="ECO:0000259" key="2">
    <source>
        <dbReference type="Pfam" id="PF01882"/>
    </source>
</evidence>
<dbReference type="OrthoDB" id="9778037at2"/>
<proteinExistence type="predicted"/>
<feature type="transmembrane region" description="Helical" evidence="1">
    <location>
        <begin position="33"/>
        <end position="53"/>
    </location>
</feature>
<comment type="caution">
    <text evidence="3">The sequence shown here is derived from an EMBL/GenBank/DDBJ whole genome shotgun (WGS) entry which is preliminary data.</text>
</comment>
<dbReference type="EMBL" id="RYZH01000061">
    <property type="protein sequence ID" value="RUL83378.1"/>
    <property type="molecule type" value="Genomic_DNA"/>
</dbReference>
<keyword evidence="1" id="KW-1133">Transmembrane helix</keyword>
<evidence type="ECO:0000313" key="4">
    <source>
        <dbReference type="Proteomes" id="UP000280296"/>
    </source>
</evidence>
<dbReference type="Proteomes" id="UP000280296">
    <property type="component" value="Unassembled WGS sequence"/>
</dbReference>
<organism evidence="3 4">
    <name type="scientific">Tautonia sociabilis</name>
    <dbReference type="NCBI Taxonomy" id="2080755"/>
    <lineage>
        <taxon>Bacteria</taxon>
        <taxon>Pseudomonadati</taxon>
        <taxon>Planctomycetota</taxon>
        <taxon>Planctomycetia</taxon>
        <taxon>Isosphaerales</taxon>
        <taxon>Isosphaeraceae</taxon>
        <taxon>Tautonia</taxon>
    </lineage>
</organism>
<dbReference type="Pfam" id="PF01882">
    <property type="entry name" value="DUF58"/>
    <property type="match status" value="1"/>
</dbReference>
<dbReference type="SUPFAM" id="SSF53300">
    <property type="entry name" value="vWA-like"/>
    <property type="match status" value="1"/>
</dbReference>
<reference evidence="3 4" key="2">
    <citation type="submission" date="2019-01" db="EMBL/GenBank/DDBJ databases">
        <title>Tautonia sociabilis, a novel thermotolerant planctomycete of Isosphaeraceae family, isolated from a 4000 m deep subterranean habitat.</title>
        <authorList>
            <person name="Kovaleva O.L."/>
            <person name="Elcheninov A.G."/>
            <person name="Van Heerden E."/>
            <person name="Toshchakov S.V."/>
            <person name="Novikov A."/>
            <person name="Bonch-Osmolovskaya E.A."/>
            <person name="Kublanov I.V."/>
        </authorList>
    </citation>
    <scope>NUCLEOTIDE SEQUENCE [LARGE SCALE GENOMIC DNA]</scope>
    <source>
        <strain evidence="3 4">GM2012</strain>
    </source>
</reference>